<dbReference type="InterPro" id="IPR015449">
    <property type="entry name" value="K_chnl_Ca-activ_SK"/>
</dbReference>
<feature type="coiled-coil region" evidence="8">
    <location>
        <begin position="76"/>
        <end position="142"/>
    </location>
</feature>
<dbReference type="EMBL" id="ADBV01005808">
    <property type="protein sequence ID" value="EJW79135.1"/>
    <property type="molecule type" value="Genomic_DNA"/>
</dbReference>
<dbReference type="Gene3D" id="1.10.287.70">
    <property type="match status" value="1"/>
</dbReference>
<comment type="caution">
    <text evidence="10">The sequence shown here is derived from an EMBL/GenBank/DDBJ whole genome shotgun (WGS) entry which is preliminary data.</text>
</comment>
<dbReference type="PANTHER" id="PTHR10153">
    <property type="entry name" value="SMALL CONDUCTANCE CALCIUM-ACTIVATED POTASSIUM CHANNEL"/>
    <property type="match status" value="1"/>
</dbReference>
<protein>
    <recommendedName>
        <fullName evidence="9">Calmodulin-binding domain-containing protein</fullName>
    </recommendedName>
</protein>
<evidence type="ECO:0000256" key="6">
    <source>
        <dbReference type="ARBA" id="ARBA00023136"/>
    </source>
</evidence>
<dbReference type="InterPro" id="IPR004178">
    <property type="entry name" value="CaM-bd_dom"/>
</dbReference>
<keyword evidence="5" id="KW-0406">Ion transport</keyword>
<keyword evidence="6" id="KW-0472">Membrane</keyword>
<evidence type="ECO:0000256" key="8">
    <source>
        <dbReference type="SAM" id="Coils"/>
    </source>
</evidence>
<sequence length="221" mass="26711">FIHKYKNSCNKGDELRLRHHQRRFLQAIYEFRRIKWDQRKLQERGNLLLDFGKLHNDMHETLWEMHRTQNQFITQMNLLTEKIVELQFALKQQQHQQQQYQQQQCQYQQYQQQQYQQQQHQYEQQQQQYQQQQQQQQQQSSSYQQLDEHHQISSIDDVEFKQPALIMASSSMLPSSEGNINCLESSLPVESIIASTDVIDVDIPSSSDAQWIHSDNEYVRL</sequence>
<dbReference type="GO" id="GO:0016020">
    <property type="term" value="C:membrane"/>
    <property type="evidence" value="ECO:0007669"/>
    <property type="project" value="UniProtKB-SubCell"/>
</dbReference>
<evidence type="ECO:0000256" key="3">
    <source>
        <dbReference type="ARBA" id="ARBA00022692"/>
    </source>
</evidence>
<dbReference type="SUPFAM" id="SSF81995">
    <property type="entry name" value="beta-sandwich domain of Sec23/24"/>
    <property type="match status" value="1"/>
</dbReference>
<keyword evidence="7" id="KW-0407">Ion channel</keyword>
<evidence type="ECO:0000256" key="5">
    <source>
        <dbReference type="ARBA" id="ARBA00023065"/>
    </source>
</evidence>
<name>J9AX36_WUCBA</name>
<dbReference type="Proteomes" id="UP000004810">
    <property type="component" value="Unassembled WGS sequence"/>
</dbReference>
<keyword evidence="8" id="KW-0175">Coiled coil</keyword>
<organism evidence="10 11">
    <name type="scientific">Wuchereria bancrofti</name>
    <dbReference type="NCBI Taxonomy" id="6293"/>
    <lineage>
        <taxon>Eukaryota</taxon>
        <taxon>Metazoa</taxon>
        <taxon>Ecdysozoa</taxon>
        <taxon>Nematoda</taxon>
        <taxon>Chromadorea</taxon>
        <taxon>Rhabditida</taxon>
        <taxon>Spirurina</taxon>
        <taxon>Spiruromorpha</taxon>
        <taxon>Filarioidea</taxon>
        <taxon>Onchocercidae</taxon>
        <taxon>Wuchereria</taxon>
    </lineage>
</organism>
<dbReference type="SUPFAM" id="SSF81327">
    <property type="entry name" value="Small-conductance potassium channel"/>
    <property type="match status" value="1"/>
</dbReference>
<comment type="subcellular location">
    <subcellularLocation>
        <location evidence="1">Membrane</location>
        <topology evidence="1">Multi-pass membrane protein</topology>
    </subcellularLocation>
</comment>
<reference evidence="11" key="1">
    <citation type="submission" date="2012-08" db="EMBL/GenBank/DDBJ databases">
        <title>The Genome Sequence of Wuchereria bancrofti.</title>
        <authorList>
            <person name="Nutman T.B."/>
            <person name="Fink D.L."/>
            <person name="Russ C."/>
            <person name="Young S."/>
            <person name="Zeng Q."/>
            <person name="Koehrsen M."/>
            <person name="Alvarado L."/>
            <person name="Berlin A."/>
            <person name="Chapman S.B."/>
            <person name="Chen Z."/>
            <person name="Freedman E."/>
            <person name="Gellesch M."/>
            <person name="Goldberg J."/>
            <person name="Griggs A."/>
            <person name="Gujja S."/>
            <person name="Heilman E.R."/>
            <person name="Heiman D."/>
            <person name="Hepburn T."/>
            <person name="Howarth C."/>
            <person name="Jen D."/>
            <person name="Larson L."/>
            <person name="Lewis B."/>
            <person name="Mehta T."/>
            <person name="Park D."/>
            <person name="Pearson M."/>
            <person name="Roberts A."/>
            <person name="Saif S."/>
            <person name="Shea T."/>
            <person name="Shenoy N."/>
            <person name="Sisk P."/>
            <person name="Stolte C."/>
            <person name="Sykes S."/>
            <person name="Walk T."/>
            <person name="White J."/>
            <person name="Yandava C."/>
            <person name="Haas B."/>
            <person name="Henn M.R."/>
            <person name="Nusbaum C."/>
            <person name="Birren B."/>
        </authorList>
    </citation>
    <scope>NUCLEOTIDE SEQUENCE [LARGE SCALE GENOMIC DNA]</scope>
    <source>
        <strain evidence="11">NA</strain>
    </source>
</reference>
<dbReference type="GO" id="GO:0005516">
    <property type="term" value="F:calmodulin binding"/>
    <property type="evidence" value="ECO:0007669"/>
    <property type="project" value="InterPro"/>
</dbReference>
<proteinExistence type="predicted"/>
<accession>J9AX36</accession>
<dbReference type="GO" id="GO:0016286">
    <property type="term" value="F:small conductance calcium-activated potassium channel activity"/>
    <property type="evidence" value="ECO:0007669"/>
    <property type="project" value="InterPro"/>
</dbReference>
<keyword evidence="3" id="KW-0812">Transmembrane</keyword>
<evidence type="ECO:0000313" key="10">
    <source>
        <dbReference type="EMBL" id="EJW79135.1"/>
    </source>
</evidence>
<keyword evidence="4" id="KW-1133">Transmembrane helix</keyword>
<evidence type="ECO:0000313" key="11">
    <source>
        <dbReference type="Proteomes" id="UP000004810"/>
    </source>
</evidence>
<dbReference type="SMART" id="SM01053">
    <property type="entry name" value="CaMBD"/>
    <property type="match status" value="1"/>
</dbReference>
<feature type="domain" description="Calmodulin-binding" evidence="9">
    <location>
        <begin position="1"/>
        <end position="57"/>
    </location>
</feature>
<gene>
    <name evidence="10" type="ORF">WUBG_09956</name>
</gene>
<evidence type="ECO:0000256" key="7">
    <source>
        <dbReference type="ARBA" id="ARBA00023303"/>
    </source>
</evidence>
<evidence type="ECO:0000259" key="9">
    <source>
        <dbReference type="SMART" id="SM01053"/>
    </source>
</evidence>
<dbReference type="Pfam" id="PF02888">
    <property type="entry name" value="CaMBD"/>
    <property type="match status" value="1"/>
</dbReference>
<dbReference type="InterPro" id="IPR036122">
    <property type="entry name" value="CaM-bd_dom_sf"/>
</dbReference>
<keyword evidence="2" id="KW-0813">Transport</keyword>
<evidence type="ECO:0000256" key="2">
    <source>
        <dbReference type="ARBA" id="ARBA00022448"/>
    </source>
</evidence>
<feature type="non-terminal residue" evidence="10">
    <location>
        <position position="1"/>
    </location>
</feature>
<evidence type="ECO:0000256" key="4">
    <source>
        <dbReference type="ARBA" id="ARBA00022989"/>
    </source>
</evidence>
<evidence type="ECO:0000256" key="1">
    <source>
        <dbReference type="ARBA" id="ARBA00004141"/>
    </source>
</evidence>
<dbReference type="AlphaFoldDB" id="J9AX36"/>